<dbReference type="AlphaFoldDB" id="A0ABD6EWI0"/>
<protein>
    <submittedName>
        <fullName evidence="1">Uncharacterized protein</fullName>
    </submittedName>
</protein>
<reference evidence="1 2" key="1">
    <citation type="submission" date="2024-08" db="EMBL/GenBank/DDBJ databases">
        <title>Gnathostoma spinigerum genome.</title>
        <authorList>
            <person name="Gonzalez-Bertolin B."/>
            <person name="Monzon S."/>
            <person name="Zaballos A."/>
            <person name="Jimenez P."/>
            <person name="Dekumyoy P."/>
            <person name="Varona S."/>
            <person name="Cuesta I."/>
            <person name="Sumanam S."/>
            <person name="Adisakwattana P."/>
            <person name="Gasser R.B."/>
            <person name="Hernandez-Gonzalez A."/>
            <person name="Young N.D."/>
            <person name="Perteguer M.J."/>
        </authorList>
    </citation>
    <scope>NUCLEOTIDE SEQUENCE [LARGE SCALE GENOMIC DNA]</scope>
    <source>
        <strain evidence="1">AL3</strain>
        <tissue evidence="1">Liver</tissue>
    </source>
</reference>
<keyword evidence="2" id="KW-1185">Reference proteome</keyword>
<dbReference type="Proteomes" id="UP001608902">
    <property type="component" value="Unassembled WGS sequence"/>
</dbReference>
<sequence length="95" mass="10725">MTLMGPLTDRADEENNRIFGYGKMEKCSSVGFRKYYRAVILLEVIKRGVKFYGNGKLLCTFESEKFNSKDISQISASGVKFFGVLANTCDDYILS</sequence>
<name>A0ABD6EWI0_9BILA</name>
<comment type="caution">
    <text evidence="1">The sequence shown here is derived from an EMBL/GenBank/DDBJ whole genome shotgun (WGS) entry which is preliminary data.</text>
</comment>
<organism evidence="1 2">
    <name type="scientific">Gnathostoma spinigerum</name>
    <dbReference type="NCBI Taxonomy" id="75299"/>
    <lineage>
        <taxon>Eukaryota</taxon>
        <taxon>Metazoa</taxon>
        <taxon>Ecdysozoa</taxon>
        <taxon>Nematoda</taxon>
        <taxon>Chromadorea</taxon>
        <taxon>Rhabditida</taxon>
        <taxon>Spirurina</taxon>
        <taxon>Gnathostomatomorpha</taxon>
        <taxon>Gnathostomatoidea</taxon>
        <taxon>Gnathostomatidae</taxon>
        <taxon>Gnathostoma</taxon>
    </lineage>
</organism>
<gene>
    <name evidence="1" type="ORF">AB6A40_010999</name>
</gene>
<evidence type="ECO:0000313" key="2">
    <source>
        <dbReference type="Proteomes" id="UP001608902"/>
    </source>
</evidence>
<dbReference type="EMBL" id="JBGFUD010016401">
    <property type="protein sequence ID" value="MFH4984290.1"/>
    <property type="molecule type" value="Genomic_DNA"/>
</dbReference>
<accession>A0ABD6EWI0</accession>
<evidence type="ECO:0000313" key="1">
    <source>
        <dbReference type="EMBL" id="MFH4984290.1"/>
    </source>
</evidence>
<proteinExistence type="predicted"/>